<sequence>MTALESSTEHDDAELLEMLAQLNVGERAPNRHTSVTPPAPRTPSPPPYTPPRAGQTFPTAVYRFTSPTRSGYTTNWSRAANAPQGVAAASVSTIQQARSKKPTYRKKAYAVFWGKRCGIFHTWNQTAPLVLGVPNAIYRGYASILDAEAAFAYASARGWTRSSDTDSLVAIPSLPQPHLSSVDNNPLNGTEACDDRWYVVYIGITPGVYRSHLECQLNTLGLSGVAHEAITGEAAARSKYDAAVASGEIRALPPRYNVISAATLA</sequence>
<dbReference type="InterPro" id="IPR037056">
    <property type="entry name" value="RNase_H1_N_sf"/>
</dbReference>
<proteinExistence type="predicted"/>
<protein>
    <recommendedName>
        <fullName evidence="2">Ribonuclease H1 N-terminal domain-containing protein</fullName>
    </recommendedName>
</protein>
<evidence type="ECO:0000256" key="1">
    <source>
        <dbReference type="SAM" id="MobiDB-lite"/>
    </source>
</evidence>
<evidence type="ECO:0000313" key="4">
    <source>
        <dbReference type="Proteomes" id="UP001222325"/>
    </source>
</evidence>
<evidence type="ECO:0000259" key="2">
    <source>
        <dbReference type="Pfam" id="PF01693"/>
    </source>
</evidence>
<dbReference type="Pfam" id="PF01693">
    <property type="entry name" value="Cauli_VI"/>
    <property type="match status" value="2"/>
</dbReference>
<comment type="caution">
    <text evidence="3">The sequence shown here is derived from an EMBL/GenBank/DDBJ whole genome shotgun (WGS) entry which is preliminary data.</text>
</comment>
<organism evidence="3 4">
    <name type="scientific">Mycena belliarum</name>
    <dbReference type="NCBI Taxonomy" id="1033014"/>
    <lineage>
        <taxon>Eukaryota</taxon>
        <taxon>Fungi</taxon>
        <taxon>Dikarya</taxon>
        <taxon>Basidiomycota</taxon>
        <taxon>Agaricomycotina</taxon>
        <taxon>Agaricomycetes</taxon>
        <taxon>Agaricomycetidae</taxon>
        <taxon>Agaricales</taxon>
        <taxon>Marasmiineae</taxon>
        <taxon>Mycenaceae</taxon>
        <taxon>Mycena</taxon>
    </lineage>
</organism>
<dbReference type="Gene3D" id="3.40.970.10">
    <property type="entry name" value="Ribonuclease H1, N-terminal domain"/>
    <property type="match status" value="1"/>
</dbReference>
<dbReference type="SUPFAM" id="SSF55658">
    <property type="entry name" value="L9 N-domain-like"/>
    <property type="match status" value="1"/>
</dbReference>
<feature type="compositionally biased region" description="Pro residues" evidence="1">
    <location>
        <begin position="37"/>
        <end position="50"/>
    </location>
</feature>
<gene>
    <name evidence="3" type="ORF">B0H15DRAFT_949826</name>
</gene>
<keyword evidence="4" id="KW-1185">Reference proteome</keyword>
<dbReference type="EMBL" id="JARJCN010000027">
    <property type="protein sequence ID" value="KAJ7088012.1"/>
    <property type="molecule type" value="Genomic_DNA"/>
</dbReference>
<dbReference type="InterPro" id="IPR011320">
    <property type="entry name" value="RNase_H1_N"/>
</dbReference>
<dbReference type="Proteomes" id="UP001222325">
    <property type="component" value="Unassembled WGS sequence"/>
</dbReference>
<feature type="domain" description="Ribonuclease H1 N-terminal" evidence="2">
    <location>
        <begin position="197"/>
        <end position="229"/>
    </location>
</feature>
<accession>A0AAD6XQT9</accession>
<feature type="domain" description="Ribonuclease H1 N-terminal" evidence="2">
    <location>
        <begin position="107"/>
        <end position="149"/>
    </location>
</feature>
<name>A0AAD6XQT9_9AGAR</name>
<evidence type="ECO:0000313" key="3">
    <source>
        <dbReference type="EMBL" id="KAJ7088012.1"/>
    </source>
</evidence>
<feature type="region of interest" description="Disordered" evidence="1">
    <location>
        <begin position="21"/>
        <end position="56"/>
    </location>
</feature>
<dbReference type="AlphaFoldDB" id="A0AAD6XQT9"/>
<dbReference type="InterPro" id="IPR009027">
    <property type="entry name" value="Ribosomal_bL9/RNase_H1_N"/>
</dbReference>
<reference evidence="3" key="1">
    <citation type="submission" date="2023-03" db="EMBL/GenBank/DDBJ databases">
        <title>Massive genome expansion in bonnet fungi (Mycena s.s.) driven by repeated elements and novel gene families across ecological guilds.</title>
        <authorList>
            <consortium name="Lawrence Berkeley National Laboratory"/>
            <person name="Harder C.B."/>
            <person name="Miyauchi S."/>
            <person name="Viragh M."/>
            <person name="Kuo A."/>
            <person name="Thoen E."/>
            <person name="Andreopoulos B."/>
            <person name="Lu D."/>
            <person name="Skrede I."/>
            <person name="Drula E."/>
            <person name="Henrissat B."/>
            <person name="Morin E."/>
            <person name="Kohler A."/>
            <person name="Barry K."/>
            <person name="LaButti K."/>
            <person name="Morin E."/>
            <person name="Salamov A."/>
            <person name="Lipzen A."/>
            <person name="Mereny Z."/>
            <person name="Hegedus B."/>
            <person name="Baldrian P."/>
            <person name="Stursova M."/>
            <person name="Weitz H."/>
            <person name="Taylor A."/>
            <person name="Grigoriev I.V."/>
            <person name="Nagy L.G."/>
            <person name="Martin F."/>
            <person name="Kauserud H."/>
        </authorList>
    </citation>
    <scope>NUCLEOTIDE SEQUENCE</scope>
    <source>
        <strain evidence="3">CBHHK173m</strain>
    </source>
</reference>